<evidence type="ECO:0000259" key="2">
    <source>
        <dbReference type="PROSITE" id="PS51498"/>
    </source>
</evidence>
<accession>A0ABD0QPP2</accession>
<dbReference type="InterPro" id="IPR023341">
    <property type="entry name" value="MABP"/>
</dbReference>
<dbReference type="Gene3D" id="2.100.10.50">
    <property type="match status" value="1"/>
</dbReference>
<proteinExistence type="predicted"/>
<keyword evidence="1" id="KW-0344">Guanine-nucleotide releasing factor</keyword>
<comment type="caution">
    <text evidence="3">The sequence shown here is derived from an EMBL/GenBank/DDBJ whole genome shotgun (WGS) entry which is preliminary data.</text>
</comment>
<feature type="domain" description="MABP" evidence="2">
    <location>
        <begin position="1"/>
        <end position="64"/>
    </location>
</feature>
<evidence type="ECO:0000313" key="3">
    <source>
        <dbReference type="EMBL" id="KAL0188129.1"/>
    </source>
</evidence>
<reference evidence="3 4" key="1">
    <citation type="submission" date="2024-05" db="EMBL/GenBank/DDBJ databases">
        <title>Genome sequencing and assembly of Indian major carp, Cirrhinus mrigala (Hamilton, 1822).</title>
        <authorList>
            <person name="Mohindra V."/>
            <person name="Chowdhury L.M."/>
            <person name="Lal K."/>
            <person name="Jena J.K."/>
        </authorList>
    </citation>
    <scope>NUCLEOTIDE SEQUENCE [LARGE SCALE GENOMIC DNA]</scope>
    <source>
        <strain evidence="3">CM1030</strain>
        <tissue evidence="3">Blood</tissue>
    </source>
</reference>
<dbReference type="PANTHER" id="PTHR12296:SF17">
    <property type="entry name" value="DENN DOMAIN-CONTAINING PROTEIN 4C"/>
    <property type="match status" value="1"/>
</dbReference>
<dbReference type="PANTHER" id="PTHR12296">
    <property type="entry name" value="DENN DOMAIN-CONTAINING PROTEIN 4"/>
    <property type="match status" value="1"/>
</dbReference>
<gene>
    <name evidence="3" type="ORF">M9458_015228</name>
</gene>
<evidence type="ECO:0000256" key="1">
    <source>
        <dbReference type="ARBA" id="ARBA00022658"/>
    </source>
</evidence>
<dbReference type="GO" id="GO:0005085">
    <property type="term" value="F:guanyl-nucleotide exchange factor activity"/>
    <property type="evidence" value="ECO:0007669"/>
    <property type="project" value="UniProtKB-KW"/>
</dbReference>
<keyword evidence="4" id="KW-1185">Reference proteome</keyword>
<dbReference type="AlphaFoldDB" id="A0ABD0QPP2"/>
<protein>
    <recommendedName>
        <fullName evidence="2">MABP domain-containing protein</fullName>
    </recommendedName>
</protein>
<dbReference type="GO" id="GO:0005737">
    <property type="term" value="C:cytoplasm"/>
    <property type="evidence" value="ECO:0007669"/>
    <property type="project" value="UniProtKB-ARBA"/>
</dbReference>
<dbReference type="Proteomes" id="UP001529510">
    <property type="component" value="Unassembled WGS sequence"/>
</dbReference>
<name>A0ABD0QPP2_CIRMR</name>
<sequence length="64" mass="6964">GCEVIEATPFGRCANVNNSSATSQRIFITYRRAPPVQPQNSLAVTDICVIITNKGETPPHTFCK</sequence>
<dbReference type="InterPro" id="IPR051696">
    <property type="entry name" value="DENN_Domain_GEFs"/>
</dbReference>
<organism evidence="3 4">
    <name type="scientific">Cirrhinus mrigala</name>
    <name type="common">Mrigala</name>
    <dbReference type="NCBI Taxonomy" id="683832"/>
    <lineage>
        <taxon>Eukaryota</taxon>
        <taxon>Metazoa</taxon>
        <taxon>Chordata</taxon>
        <taxon>Craniata</taxon>
        <taxon>Vertebrata</taxon>
        <taxon>Euteleostomi</taxon>
        <taxon>Actinopterygii</taxon>
        <taxon>Neopterygii</taxon>
        <taxon>Teleostei</taxon>
        <taxon>Ostariophysi</taxon>
        <taxon>Cypriniformes</taxon>
        <taxon>Cyprinidae</taxon>
        <taxon>Labeoninae</taxon>
        <taxon>Labeonini</taxon>
        <taxon>Cirrhinus</taxon>
    </lineage>
</organism>
<feature type="non-terminal residue" evidence="3">
    <location>
        <position position="1"/>
    </location>
</feature>
<evidence type="ECO:0000313" key="4">
    <source>
        <dbReference type="Proteomes" id="UP001529510"/>
    </source>
</evidence>
<dbReference type="EMBL" id="JAMKFB020000007">
    <property type="protein sequence ID" value="KAL0188129.1"/>
    <property type="molecule type" value="Genomic_DNA"/>
</dbReference>
<feature type="non-terminal residue" evidence="3">
    <location>
        <position position="64"/>
    </location>
</feature>
<dbReference type="PROSITE" id="PS51498">
    <property type="entry name" value="MABP"/>
    <property type="match status" value="1"/>
</dbReference>